<evidence type="ECO:0000256" key="2">
    <source>
        <dbReference type="ARBA" id="ARBA00007935"/>
    </source>
</evidence>
<dbReference type="PANTHER" id="PTHR30472:SF25">
    <property type="entry name" value="ABC TRANSPORTER PERMEASE PROTEIN MJ0876-RELATED"/>
    <property type="match status" value="1"/>
</dbReference>
<dbReference type="GO" id="GO:0005886">
    <property type="term" value="C:plasma membrane"/>
    <property type="evidence" value="ECO:0007669"/>
    <property type="project" value="UniProtKB-SubCell"/>
</dbReference>
<dbReference type="STRING" id="195105.CN97_17140"/>
<sequence length="347" mass="35350">MTATTDIRLSRHRAAERRRSGFLALLALALVGAFVLDLCTGPAGLSIGDLWRALSGDTTLSPATMTIVWKLRLPVAVLALLVGAGLALAGAEMQTVLDNPLASPFTLGVSAAAGFGAALAIVFGLALPGLPPDLAVAGNAFVAAALSIALLQLLVRGREGNAALLVLFGIALVFTFNALLALVQFVAPAEALKQFALWGMGDLAQADGRRVALMAGALALAVPFSLAAASRLTVLRLGAERAASLGVDPGRLRFMALLRISLLAAAAVATAGTIGFVGLVAPHLARLTVGEDHRHFLPASLLIGALLVSLASAAAKTLIPGVLLPVGIVTSLIGLPVFFVLIARVAR</sequence>
<evidence type="ECO:0000256" key="3">
    <source>
        <dbReference type="ARBA" id="ARBA00022448"/>
    </source>
</evidence>
<evidence type="ECO:0000256" key="1">
    <source>
        <dbReference type="ARBA" id="ARBA00004651"/>
    </source>
</evidence>
<dbReference type="Gene3D" id="1.10.3470.10">
    <property type="entry name" value="ABC transporter involved in vitamin B12 uptake, BtuC"/>
    <property type="match status" value="1"/>
</dbReference>
<dbReference type="Proteomes" id="UP000028826">
    <property type="component" value="Unassembled WGS sequence"/>
</dbReference>
<evidence type="ECO:0000256" key="6">
    <source>
        <dbReference type="ARBA" id="ARBA00022989"/>
    </source>
</evidence>
<keyword evidence="7" id="KW-0472">Membrane</keyword>
<evidence type="ECO:0000256" key="4">
    <source>
        <dbReference type="ARBA" id="ARBA00022475"/>
    </source>
</evidence>
<evidence type="ECO:0000313" key="9">
    <source>
        <dbReference type="Proteomes" id="UP000028826"/>
    </source>
</evidence>
<keyword evidence="5" id="KW-0812">Transmembrane</keyword>
<dbReference type="AlphaFoldDB" id="A0A086Y535"/>
<proteinExistence type="inferred from homology"/>
<comment type="subcellular location">
    <subcellularLocation>
        <location evidence="1">Cell membrane</location>
        <topology evidence="1">Multi-pass membrane protein</topology>
    </subcellularLocation>
</comment>
<comment type="similarity">
    <text evidence="2">Belongs to the binding-protein-dependent transport system permease family. FecCD subfamily.</text>
</comment>
<dbReference type="CDD" id="cd06550">
    <property type="entry name" value="TM_ABC_iron-siderophores_like"/>
    <property type="match status" value="1"/>
</dbReference>
<dbReference type="RefSeq" id="WP_051911152.1">
    <property type="nucleotide sequence ID" value="NZ_CP035512.1"/>
</dbReference>
<dbReference type="OrthoDB" id="9811975at2"/>
<dbReference type="EMBL" id="JGYG01000006">
    <property type="protein sequence ID" value="KFI29385.1"/>
    <property type="molecule type" value="Genomic_DNA"/>
</dbReference>
<reference evidence="8 9" key="1">
    <citation type="submission" date="2014-03" db="EMBL/GenBank/DDBJ databases">
        <title>Genome of Haematobacter massiliensis CCUG 47968.</title>
        <authorList>
            <person name="Wang D."/>
            <person name="Wang G."/>
        </authorList>
    </citation>
    <scope>NUCLEOTIDE SEQUENCE [LARGE SCALE GENOMIC DNA]</scope>
    <source>
        <strain evidence="8 9">CCUG 47968</strain>
    </source>
</reference>
<dbReference type="GO" id="GO:0033214">
    <property type="term" value="P:siderophore-iron import into cell"/>
    <property type="evidence" value="ECO:0007669"/>
    <property type="project" value="TreeGrafter"/>
</dbReference>
<keyword evidence="4" id="KW-1003">Cell membrane</keyword>
<dbReference type="Pfam" id="PF01032">
    <property type="entry name" value="FecCD"/>
    <property type="match status" value="1"/>
</dbReference>
<gene>
    <name evidence="8" type="ORF">CN97_17140</name>
</gene>
<dbReference type="eggNOG" id="COG0609">
    <property type="taxonomic scope" value="Bacteria"/>
</dbReference>
<keyword evidence="9" id="KW-1185">Reference proteome</keyword>
<evidence type="ECO:0000256" key="7">
    <source>
        <dbReference type="ARBA" id="ARBA00023136"/>
    </source>
</evidence>
<keyword evidence="6" id="KW-1133">Transmembrane helix</keyword>
<name>A0A086Y535_9RHOB</name>
<dbReference type="InterPro" id="IPR000522">
    <property type="entry name" value="ABC_transptr_permease_BtuC"/>
</dbReference>
<accession>A0A086Y535</accession>
<evidence type="ECO:0000313" key="8">
    <source>
        <dbReference type="EMBL" id="KFI29385.1"/>
    </source>
</evidence>
<dbReference type="InterPro" id="IPR037294">
    <property type="entry name" value="ABC_BtuC-like"/>
</dbReference>
<dbReference type="GO" id="GO:0022857">
    <property type="term" value="F:transmembrane transporter activity"/>
    <property type="evidence" value="ECO:0007669"/>
    <property type="project" value="InterPro"/>
</dbReference>
<organism evidence="8 9">
    <name type="scientific">Haematobacter massiliensis</name>
    <dbReference type="NCBI Taxonomy" id="195105"/>
    <lineage>
        <taxon>Bacteria</taxon>
        <taxon>Pseudomonadati</taxon>
        <taxon>Pseudomonadota</taxon>
        <taxon>Alphaproteobacteria</taxon>
        <taxon>Rhodobacterales</taxon>
        <taxon>Paracoccaceae</taxon>
        <taxon>Haematobacter</taxon>
    </lineage>
</organism>
<keyword evidence="3" id="KW-0813">Transport</keyword>
<dbReference type="SUPFAM" id="SSF81345">
    <property type="entry name" value="ABC transporter involved in vitamin B12 uptake, BtuC"/>
    <property type="match status" value="1"/>
</dbReference>
<dbReference type="PANTHER" id="PTHR30472">
    <property type="entry name" value="FERRIC ENTEROBACTIN TRANSPORT SYSTEM PERMEASE PROTEIN"/>
    <property type="match status" value="1"/>
</dbReference>
<comment type="caution">
    <text evidence="8">The sequence shown here is derived from an EMBL/GenBank/DDBJ whole genome shotgun (WGS) entry which is preliminary data.</text>
</comment>
<protein>
    <submittedName>
        <fullName evidence="8">Iron ABC transporter permease</fullName>
    </submittedName>
</protein>
<evidence type="ECO:0000256" key="5">
    <source>
        <dbReference type="ARBA" id="ARBA00022692"/>
    </source>
</evidence>
<dbReference type="FunFam" id="1.10.3470.10:FF:000001">
    <property type="entry name" value="Vitamin B12 ABC transporter permease BtuC"/>
    <property type="match status" value="1"/>
</dbReference>